<dbReference type="Proteomes" id="UP001138500">
    <property type="component" value="Unassembled WGS sequence"/>
</dbReference>
<protein>
    <submittedName>
        <fullName evidence="2">Uncharacterized protein</fullName>
    </submittedName>
</protein>
<feature type="compositionally biased region" description="Polar residues" evidence="1">
    <location>
        <begin position="25"/>
        <end position="52"/>
    </location>
</feature>
<accession>A0A9W7SHN6</accession>
<evidence type="ECO:0000313" key="3">
    <source>
        <dbReference type="Proteomes" id="UP001138500"/>
    </source>
</evidence>
<sequence length="126" mass="13509">MAALTQDLSTVPTDFNKHRDKPSRTPVTSTPQPETTNSASSPKSTQSRSPNQTTTSKPLSTPPSTSPSLLGSINPPDRSNLHDLSEQGYQTLLSWSNHDDSSHNTAGDFGIGSTLPKRTPYTIFGV</sequence>
<dbReference type="EMBL" id="RIBY02002611">
    <property type="protein sequence ID" value="KAH9808144.1"/>
    <property type="molecule type" value="Genomic_DNA"/>
</dbReference>
<reference evidence="2 3" key="1">
    <citation type="journal article" date="2018" name="IMA Fungus">
        <title>IMA Genome-F 10: Nine draft genome sequences of Claviceps purpurea s.lat., including C. arundinis, C. humidiphila, and C. cf. spartinae, pseudomolecules for the pitch canker pathogen Fusarium circinatum, draft genome of Davidsoniella eucalypti, Grosmannia galeiformis, Quambalaria eucalypti, and Teratosphaeria destructans.</title>
        <authorList>
            <person name="Wingfield B.D."/>
            <person name="Liu M."/>
            <person name="Nguyen H.D."/>
            <person name="Lane F.A."/>
            <person name="Morgan S.W."/>
            <person name="De Vos L."/>
            <person name="Wilken P.M."/>
            <person name="Duong T.A."/>
            <person name="Aylward J."/>
            <person name="Coetzee M.P."/>
            <person name="Dadej K."/>
            <person name="De Beer Z.W."/>
            <person name="Findlay W."/>
            <person name="Havenga M."/>
            <person name="Kolarik M."/>
            <person name="Menzies J.G."/>
            <person name="Naidoo K."/>
            <person name="Pochopski O."/>
            <person name="Shoukouhi P."/>
            <person name="Santana Q.C."/>
            <person name="Seifert K.A."/>
            <person name="Soal N."/>
            <person name="Steenkamp E.T."/>
            <person name="Tatham C.T."/>
            <person name="van der Nest M.A."/>
            <person name="Wingfield M.J."/>
        </authorList>
    </citation>
    <scope>NUCLEOTIDE SEQUENCE [LARGE SCALE GENOMIC DNA]</scope>
    <source>
        <strain evidence="2">CMW44962</strain>
    </source>
</reference>
<feature type="region of interest" description="Disordered" evidence="1">
    <location>
        <begin position="1"/>
        <end position="86"/>
    </location>
</feature>
<dbReference type="AlphaFoldDB" id="A0A9W7SHN6"/>
<evidence type="ECO:0000256" key="1">
    <source>
        <dbReference type="SAM" id="MobiDB-lite"/>
    </source>
</evidence>
<proteinExistence type="predicted"/>
<organism evidence="2 3">
    <name type="scientific">Teratosphaeria destructans</name>
    <dbReference type="NCBI Taxonomy" id="418781"/>
    <lineage>
        <taxon>Eukaryota</taxon>
        <taxon>Fungi</taxon>
        <taxon>Dikarya</taxon>
        <taxon>Ascomycota</taxon>
        <taxon>Pezizomycotina</taxon>
        <taxon>Dothideomycetes</taxon>
        <taxon>Dothideomycetidae</taxon>
        <taxon>Mycosphaerellales</taxon>
        <taxon>Teratosphaeriaceae</taxon>
        <taxon>Teratosphaeria</taxon>
    </lineage>
</organism>
<comment type="caution">
    <text evidence="2">The sequence shown here is derived from an EMBL/GenBank/DDBJ whole genome shotgun (WGS) entry which is preliminary data.</text>
</comment>
<keyword evidence="3" id="KW-1185">Reference proteome</keyword>
<reference evidence="2 3" key="2">
    <citation type="journal article" date="2021" name="Curr. Genet.">
        <title>Genetic response to nitrogen starvation in the aggressive Eucalyptus foliar pathogen Teratosphaeria destructans.</title>
        <authorList>
            <person name="Havenga M."/>
            <person name="Wingfield B.D."/>
            <person name="Wingfield M.J."/>
            <person name="Dreyer L.L."/>
            <person name="Roets F."/>
            <person name="Aylward J."/>
        </authorList>
    </citation>
    <scope>NUCLEOTIDE SEQUENCE [LARGE SCALE GENOMIC DNA]</scope>
    <source>
        <strain evidence="2">CMW44962</strain>
    </source>
</reference>
<gene>
    <name evidence="2" type="ORF">Tdes44962_MAKER06325</name>
</gene>
<feature type="compositionally biased region" description="Polar residues" evidence="1">
    <location>
        <begin position="1"/>
        <end position="13"/>
    </location>
</feature>
<name>A0A9W7SHN6_9PEZI</name>
<evidence type="ECO:0000313" key="2">
    <source>
        <dbReference type="EMBL" id="KAH9808144.1"/>
    </source>
</evidence>